<evidence type="ECO:0000313" key="3">
    <source>
        <dbReference type="Proteomes" id="UP000250831"/>
    </source>
</evidence>
<dbReference type="InterPro" id="IPR000182">
    <property type="entry name" value="GNAT_dom"/>
</dbReference>
<dbReference type="PANTHER" id="PTHR43617:SF2">
    <property type="entry name" value="UPF0039 PROTEIN SLL0451"/>
    <property type="match status" value="1"/>
</dbReference>
<dbReference type="Proteomes" id="UP000250831">
    <property type="component" value="Unassembled WGS sequence"/>
</dbReference>
<comment type="caution">
    <text evidence="2">The sequence shown here is derived from an EMBL/GenBank/DDBJ whole genome shotgun (WGS) entry which is preliminary data.</text>
</comment>
<dbReference type="PANTHER" id="PTHR43617">
    <property type="entry name" value="L-AMINO ACID N-ACETYLTRANSFERASE"/>
    <property type="match status" value="1"/>
</dbReference>
<name>A0A363P143_9SPHI</name>
<keyword evidence="3" id="KW-1185">Reference proteome</keyword>
<sequence length="177" mass="19979">MQIRQESKVDYQSVFELIQKAFEHEEYSDHQEQFLVERLRQSSGFIPELALVAEIHGKIVGYILLTKIKIRNEAEKREYPSLALAPIAVLPEFQGRGIGGRLIAEAHRIAAVLDFGSIILLGHASYYPKFGYVTMAEYGINMPFEVPNENCMLIELRQHALAGVQGTVVYPKEFGIA</sequence>
<evidence type="ECO:0000313" key="2">
    <source>
        <dbReference type="EMBL" id="PUV26583.1"/>
    </source>
</evidence>
<feature type="domain" description="N-acetyltransferase" evidence="1">
    <location>
        <begin position="1"/>
        <end position="147"/>
    </location>
</feature>
<dbReference type="Gene3D" id="3.40.630.30">
    <property type="match status" value="1"/>
</dbReference>
<evidence type="ECO:0000259" key="1">
    <source>
        <dbReference type="PROSITE" id="PS51186"/>
    </source>
</evidence>
<dbReference type="OrthoDB" id="9797178at2"/>
<organism evidence="2 3">
    <name type="scientific">Sphingobacterium athyrii</name>
    <dbReference type="NCBI Taxonomy" id="2152717"/>
    <lineage>
        <taxon>Bacteria</taxon>
        <taxon>Pseudomonadati</taxon>
        <taxon>Bacteroidota</taxon>
        <taxon>Sphingobacteriia</taxon>
        <taxon>Sphingobacteriales</taxon>
        <taxon>Sphingobacteriaceae</taxon>
        <taxon>Sphingobacterium</taxon>
    </lineage>
</organism>
<dbReference type="PROSITE" id="PS51186">
    <property type="entry name" value="GNAT"/>
    <property type="match status" value="1"/>
</dbReference>
<dbReference type="GO" id="GO:0016747">
    <property type="term" value="F:acyltransferase activity, transferring groups other than amino-acyl groups"/>
    <property type="evidence" value="ECO:0007669"/>
    <property type="project" value="InterPro"/>
</dbReference>
<gene>
    <name evidence="2" type="ORF">DCO56_00155</name>
</gene>
<dbReference type="SUPFAM" id="SSF55729">
    <property type="entry name" value="Acyl-CoA N-acyltransferases (Nat)"/>
    <property type="match status" value="1"/>
</dbReference>
<dbReference type="AlphaFoldDB" id="A0A363P143"/>
<dbReference type="InterPro" id="IPR050276">
    <property type="entry name" value="MshD_Acetyltransferase"/>
</dbReference>
<dbReference type="EMBL" id="QCXX01000001">
    <property type="protein sequence ID" value="PUV26583.1"/>
    <property type="molecule type" value="Genomic_DNA"/>
</dbReference>
<protein>
    <submittedName>
        <fullName evidence="2">GNAT family N-acetyltransferase</fullName>
    </submittedName>
</protein>
<dbReference type="CDD" id="cd04301">
    <property type="entry name" value="NAT_SF"/>
    <property type="match status" value="1"/>
</dbReference>
<accession>A0A363P143</accession>
<dbReference type="Pfam" id="PF13508">
    <property type="entry name" value="Acetyltransf_7"/>
    <property type="match status" value="1"/>
</dbReference>
<keyword evidence="2" id="KW-0808">Transferase</keyword>
<proteinExistence type="predicted"/>
<reference evidence="2 3" key="1">
    <citation type="submission" date="2018-04" db="EMBL/GenBank/DDBJ databases">
        <title>Sphingobacterium sp. M46 Genome.</title>
        <authorList>
            <person name="Cheng J."/>
            <person name="Li Y."/>
        </authorList>
    </citation>
    <scope>NUCLEOTIDE SEQUENCE [LARGE SCALE GENOMIC DNA]</scope>
    <source>
        <strain evidence="2 3">M46</strain>
    </source>
</reference>
<dbReference type="InterPro" id="IPR016181">
    <property type="entry name" value="Acyl_CoA_acyltransferase"/>
</dbReference>